<proteinExistence type="predicted"/>
<name>A0A397IBI5_9GLOM</name>
<comment type="caution">
    <text evidence="1">The sequence shown here is derived from an EMBL/GenBank/DDBJ whole genome shotgun (WGS) entry which is preliminary data.</text>
</comment>
<dbReference type="Proteomes" id="UP000266861">
    <property type="component" value="Unassembled WGS sequence"/>
</dbReference>
<dbReference type="OrthoDB" id="2409922at2759"/>
<keyword evidence="2" id="KW-1185">Reference proteome</keyword>
<dbReference type="AlphaFoldDB" id="A0A397IBI5"/>
<evidence type="ECO:0000313" key="2">
    <source>
        <dbReference type="Proteomes" id="UP000266861"/>
    </source>
</evidence>
<evidence type="ECO:0000313" key="1">
    <source>
        <dbReference type="EMBL" id="RHZ73015.1"/>
    </source>
</evidence>
<dbReference type="EMBL" id="PQFF01000217">
    <property type="protein sequence ID" value="RHZ73015.1"/>
    <property type="molecule type" value="Genomic_DNA"/>
</dbReference>
<reference evidence="1 2" key="1">
    <citation type="submission" date="2018-08" db="EMBL/GenBank/DDBJ databases">
        <title>Genome and evolution of the arbuscular mycorrhizal fungus Diversispora epigaea (formerly Glomus versiforme) and its bacterial endosymbionts.</title>
        <authorList>
            <person name="Sun X."/>
            <person name="Fei Z."/>
            <person name="Harrison M."/>
        </authorList>
    </citation>
    <scope>NUCLEOTIDE SEQUENCE [LARGE SCALE GENOMIC DNA]</scope>
    <source>
        <strain evidence="1 2">IT104</strain>
    </source>
</reference>
<organism evidence="1 2">
    <name type="scientific">Diversispora epigaea</name>
    <dbReference type="NCBI Taxonomy" id="1348612"/>
    <lineage>
        <taxon>Eukaryota</taxon>
        <taxon>Fungi</taxon>
        <taxon>Fungi incertae sedis</taxon>
        <taxon>Mucoromycota</taxon>
        <taxon>Glomeromycotina</taxon>
        <taxon>Glomeromycetes</taxon>
        <taxon>Diversisporales</taxon>
        <taxon>Diversisporaceae</taxon>
        <taxon>Diversispora</taxon>
    </lineage>
</organism>
<accession>A0A397IBI5</accession>
<protein>
    <submittedName>
        <fullName evidence="1">Uncharacterized protein</fullName>
    </submittedName>
</protein>
<sequence>MAPLLFIFEEFIIKTNEKLNKTNYKIYCNPCIKVLDDVEGKKIFFPNKKDHIISHLKKCTNFINETTIEKREEIFALMQTNNTNDTNLSNTQIGKRKDNNIKQFSSVSQGSKVVIRSTSFGTLDNYIVRQLLIADMKKFYTLLLRLSLSCGWTFH</sequence>
<gene>
    <name evidence="1" type="ORF">Glove_235g43</name>
</gene>